<dbReference type="Proteomes" id="UP000637628">
    <property type="component" value="Unassembled WGS sequence"/>
</dbReference>
<dbReference type="EMBL" id="BOML01000075">
    <property type="protein sequence ID" value="GIE07288.1"/>
    <property type="molecule type" value="Genomic_DNA"/>
</dbReference>
<reference evidence="1 2" key="1">
    <citation type="submission" date="2021-01" db="EMBL/GenBank/DDBJ databases">
        <title>Whole genome shotgun sequence of Actinoplanes durhamensis NBRC 14914.</title>
        <authorList>
            <person name="Komaki H."/>
            <person name="Tamura T."/>
        </authorList>
    </citation>
    <scope>NUCLEOTIDE SEQUENCE [LARGE SCALE GENOMIC DNA]</scope>
    <source>
        <strain evidence="1 2">NBRC 14914</strain>
    </source>
</reference>
<evidence type="ECO:0000313" key="1">
    <source>
        <dbReference type="EMBL" id="GIE07288.1"/>
    </source>
</evidence>
<comment type="caution">
    <text evidence="1">The sequence shown here is derived from an EMBL/GenBank/DDBJ whole genome shotgun (WGS) entry which is preliminary data.</text>
</comment>
<evidence type="ECO:0000313" key="2">
    <source>
        <dbReference type="Proteomes" id="UP000637628"/>
    </source>
</evidence>
<sequence length="64" mass="7056">MSDPMEDARVISSAARYALRKLEDAVLDASDRERRLAGLDGQIRTEAVADLAERVPAFGTRVPR</sequence>
<keyword evidence="2" id="KW-1185">Reference proteome</keyword>
<proteinExistence type="predicted"/>
<accession>A0ABQ3ZBS7</accession>
<organism evidence="1 2">
    <name type="scientific">Paractinoplanes durhamensis</name>
    <dbReference type="NCBI Taxonomy" id="113563"/>
    <lineage>
        <taxon>Bacteria</taxon>
        <taxon>Bacillati</taxon>
        <taxon>Actinomycetota</taxon>
        <taxon>Actinomycetes</taxon>
        <taxon>Micromonosporales</taxon>
        <taxon>Micromonosporaceae</taxon>
        <taxon>Paractinoplanes</taxon>
    </lineage>
</organism>
<name>A0ABQ3ZBS7_9ACTN</name>
<gene>
    <name evidence="1" type="ORF">Adu01nite_86380</name>
</gene>
<protein>
    <submittedName>
        <fullName evidence="1">Uncharacterized protein</fullName>
    </submittedName>
</protein>